<dbReference type="Gene3D" id="3.40.10.10">
    <property type="entry name" value="DNA Methylphosphotriester Repair Domain"/>
    <property type="match status" value="1"/>
</dbReference>
<feature type="signal peptide" evidence="5">
    <location>
        <begin position="1"/>
        <end position="22"/>
    </location>
</feature>
<dbReference type="AlphaFoldDB" id="A0A124G6S3"/>
<evidence type="ECO:0000256" key="1">
    <source>
        <dbReference type="ARBA" id="ARBA00022722"/>
    </source>
</evidence>
<evidence type="ECO:0000313" key="7">
    <source>
        <dbReference type="EMBL" id="KUL20470.1"/>
    </source>
</evidence>
<sequence length="238" mass="27079">MSTLFYRSRLCLFILPLLFLFAACNDSSESPKVIRIADGDTITILHADNTQEKIRLYGIDCPEKSQPFGKTARKIAGSLLFGKQVSIRTMDRDKYGRTVAWVYVGNKNVNAELVRAGYAWHYRQHSNDAGLQRLEDEARKAKRGLWSESSPVPPWEYRKGVRYRASESNAAVQQSRPSLAKAENKSSRSDTLYHGNVKSRKFHLPGCSAYNCKNCTAEFRNRKKAIEEGYEPCRMCNP</sequence>
<dbReference type="CDD" id="cd00175">
    <property type="entry name" value="SNc"/>
    <property type="match status" value="1"/>
</dbReference>
<dbReference type="SMART" id="SM00318">
    <property type="entry name" value="SNc"/>
    <property type="match status" value="1"/>
</dbReference>
<organism evidence="7 8">
    <name type="scientific">Chlorobium limicola</name>
    <dbReference type="NCBI Taxonomy" id="1092"/>
    <lineage>
        <taxon>Bacteria</taxon>
        <taxon>Pseudomonadati</taxon>
        <taxon>Chlorobiota</taxon>
        <taxon>Chlorobiia</taxon>
        <taxon>Chlorobiales</taxon>
        <taxon>Chlorobiaceae</taxon>
        <taxon>Chlorobium/Pelodictyon group</taxon>
        <taxon>Chlorobium</taxon>
    </lineage>
</organism>
<proteinExistence type="predicted"/>
<dbReference type="PROSITE" id="PS01123">
    <property type="entry name" value="TNASE_1"/>
    <property type="match status" value="1"/>
</dbReference>
<keyword evidence="8" id="KW-1185">Reference proteome</keyword>
<name>A0A124G6S3_CHLLI</name>
<keyword evidence="1" id="KW-0540">Nuclease</keyword>
<dbReference type="PROSITE" id="PS01284">
    <property type="entry name" value="TNASE_2"/>
    <property type="match status" value="1"/>
</dbReference>
<dbReference type="GO" id="GO:0003676">
    <property type="term" value="F:nucleic acid binding"/>
    <property type="evidence" value="ECO:0007669"/>
    <property type="project" value="InterPro"/>
</dbReference>
<dbReference type="Proteomes" id="UP000053937">
    <property type="component" value="Unassembled WGS sequence"/>
</dbReference>
<dbReference type="InterPro" id="IPR035437">
    <property type="entry name" value="SNase_OB-fold_sf"/>
</dbReference>
<evidence type="ECO:0000256" key="4">
    <source>
        <dbReference type="SAM" id="MobiDB-lite"/>
    </source>
</evidence>
<dbReference type="PANTHER" id="PTHR12302:SF3">
    <property type="entry name" value="SERINE_THREONINE-PROTEIN KINASE 31"/>
    <property type="match status" value="1"/>
</dbReference>
<feature type="chain" id="PRO_5007171958" description="TNase-like domain-containing protein" evidence="5">
    <location>
        <begin position="23"/>
        <end position="238"/>
    </location>
</feature>
<keyword evidence="3" id="KW-0378">Hydrolase</keyword>
<gene>
    <name evidence="7" type="ORF">ASB62_08805</name>
</gene>
<comment type="caution">
    <text evidence="7">The sequence shown here is derived from an EMBL/GenBank/DDBJ whole genome shotgun (WGS) entry which is preliminary data.</text>
</comment>
<protein>
    <recommendedName>
        <fullName evidence="6">TNase-like domain-containing protein</fullName>
    </recommendedName>
</protein>
<dbReference type="InterPro" id="IPR035451">
    <property type="entry name" value="Ada-like_dom_sf"/>
</dbReference>
<dbReference type="SUPFAM" id="SSF50199">
    <property type="entry name" value="Staphylococcal nuclease"/>
    <property type="match status" value="1"/>
</dbReference>
<keyword evidence="2" id="KW-0255">Endonuclease</keyword>
<dbReference type="PROSITE" id="PS50830">
    <property type="entry name" value="TNASE_3"/>
    <property type="match status" value="1"/>
</dbReference>
<feature type="region of interest" description="Disordered" evidence="4">
    <location>
        <begin position="168"/>
        <end position="192"/>
    </location>
</feature>
<feature type="compositionally biased region" description="Polar residues" evidence="4">
    <location>
        <begin position="168"/>
        <end position="177"/>
    </location>
</feature>
<evidence type="ECO:0000256" key="3">
    <source>
        <dbReference type="ARBA" id="ARBA00022801"/>
    </source>
</evidence>
<dbReference type="PANTHER" id="PTHR12302">
    <property type="entry name" value="EBNA2 BINDING PROTEIN P100"/>
    <property type="match status" value="1"/>
</dbReference>
<dbReference type="SUPFAM" id="SSF57884">
    <property type="entry name" value="Ada DNA repair protein, N-terminal domain (N-Ada 10)"/>
    <property type="match status" value="1"/>
</dbReference>
<dbReference type="InterPro" id="IPR016071">
    <property type="entry name" value="Staphylococal_nuclease_OB-fold"/>
</dbReference>
<dbReference type="OrthoDB" id="9805504at2"/>
<evidence type="ECO:0000256" key="2">
    <source>
        <dbReference type="ARBA" id="ARBA00022759"/>
    </source>
</evidence>
<dbReference type="RefSeq" id="WP_059139522.1">
    <property type="nucleotide sequence ID" value="NZ_LMBR01000224.1"/>
</dbReference>
<dbReference type="PROSITE" id="PS51257">
    <property type="entry name" value="PROKAR_LIPOPROTEIN"/>
    <property type="match status" value="1"/>
</dbReference>
<feature type="domain" description="TNase-like" evidence="6">
    <location>
        <begin position="27"/>
        <end position="148"/>
    </location>
</feature>
<dbReference type="EMBL" id="LMBR01000224">
    <property type="protein sequence ID" value="KUL20470.1"/>
    <property type="molecule type" value="Genomic_DNA"/>
</dbReference>
<evidence type="ECO:0000313" key="8">
    <source>
        <dbReference type="Proteomes" id="UP000053937"/>
    </source>
</evidence>
<dbReference type="Gene3D" id="2.40.50.90">
    <property type="match status" value="1"/>
</dbReference>
<dbReference type="GO" id="GO:0004519">
    <property type="term" value="F:endonuclease activity"/>
    <property type="evidence" value="ECO:0007669"/>
    <property type="project" value="UniProtKB-KW"/>
</dbReference>
<dbReference type="InterPro" id="IPR002071">
    <property type="entry name" value="Thermonucl_AS"/>
</dbReference>
<evidence type="ECO:0000256" key="5">
    <source>
        <dbReference type="SAM" id="SignalP"/>
    </source>
</evidence>
<accession>A0A124G6S3</accession>
<dbReference type="Pfam" id="PF00565">
    <property type="entry name" value="SNase"/>
    <property type="match status" value="1"/>
</dbReference>
<dbReference type="GO" id="GO:0016787">
    <property type="term" value="F:hydrolase activity"/>
    <property type="evidence" value="ECO:0007669"/>
    <property type="project" value="UniProtKB-KW"/>
</dbReference>
<reference evidence="7 8" key="1">
    <citation type="submission" date="2015-10" db="EMBL/GenBank/DDBJ databases">
        <title>Draft Genome Sequence of Chlorobium limicola strain Frasassi Growing under Artificial Lighting in the Frasassi Cave System.</title>
        <authorList>
            <person name="Mansor M."/>
            <person name="Macalady J."/>
        </authorList>
    </citation>
    <scope>NUCLEOTIDE SEQUENCE [LARGE SCALE GENOMIC DNA]</scope>
    <source>
        <strain evidence="7 8">Frasassi</strain>
    </source>
</reference>
<keyword evidence="5" id="KW-0732">Signal</keyword>
<evidence type="ECO:0000259" key="6">
    <source>
        <dbReference type="PROSITE" id="PS50830"/>
    </source>
</evidence>